<gene>
    <name evidence="4" type="ORF">DPX16_23783</name>
</gene>
<name>A0A3N0ZAX9_ANAGA</name>
<accession>A0A3N0ZAX9</accession>
<dbReference type="Proteomes" id="UP000281406">
    <property type="component" value="Unassembled WGS sequence"/>
</dbReference>
<protein>
    <submittedName>
        <fullName evidence="4">DNA transposase THAP9</fullName>
    </submittedName>
</protein>
<dbReference type="PANTHER" id="PTHR47577:SF2">
    <property type="entry name" value="THAP DOMAIN CONTAINING 9"/>
    <property type="match status" value="1"/>
</dbReference>
<dbReference type="AlphaFoldDB" id="A0A3N0ZAX9"/>
<feature type="domain" description="Transposable element P transposase-like RNase H C-terminal" evidence="3">
    <location>
        <begin position="333"/>
        <end position="367"/>
    </location>
</feature>
<dbReference type="InterPro" id="IPR048367">
    <property type="entry name" value="TNP-like_RNaseH_C"/>
</dbReference>
<dbReference type="OrthoDB" id="8949271at2759"/>
<dbReference type="EMBL" id="RJVU01000107">
    <property type="protein sequence ID" value="ROL55585.1"/>
    <property type="molecule type" value="Genomic_DNA"/>
</dbReference>
<dbReference type="InterPro" id="IPR021896">
    <property type="entry name" value="THAP9-like_HTH"/>
</dbReference>
<sequence>MAREKRAKTTVKSLLGDLREKNLINEELKEKLEFYSGDLFILNHNISNLQIDLMAKQGHEYTKDYREFALTLHLHGPKAYKYLRETLHFPLPHPHTIQRWLRSVDAKPGLNKIMLDMLERRCQGDQAKYGCVSLMLDAMSIRKHVQYNPHTQSMSGFVDMGDGNSETEVATEALVFMVVGLQGHWKAPIAYFLTKSLSPETQRVLLSHALEELHARGIRVVCVTMDGHASNVSMCNQLGCELKGDPREPLQTSFSHPVTGEKVFVMMDACHVLKLARHMLQVQDAFKWYVLHINFMQVSERWHLSIIGFVINIDTLMLMIPELLQVQRYVLTYRFSQDHLELLFNSIRASGGWNNNPSACQFQAIFRRLMVWCGVSPGETGNVAAQDHTVSLSAVEMSSAETAEEHPSPFANISALVCDHSYLPTRFGGLVENALVYIAGFVVRQILRKLSCDVCCASLVRDARPASFDKSYHLLALKNNGGLVIPSQGTVKV</sequence>
<organism evidence="4 5">
    <name type="scientific">Anabarilius grahami</name>
    <name type="common">Kanglang fish</name>
    <name type="synonym">Barilius grahami</name>
    <dbReference type="NCBI Taxonomy" id="495550"/>
    <lineage>
        <taxon>Eukaryota</taxon>
        <taxon>Metazoa</taxon>
        <taxon>Chordata</taxon>
        <taxon>Craniata</taxon>
        <taxon>Vertebrata</taxon>
        <taxon>Euteleostomi</taxon>
        <taxon>Actinopterygii</taxon>
        <taxon>Neopterygii</taxon>
        <taxon>Teleostei</taxon>
        <taxon>Ostariophysi</taxon>
        <taxon>Cypriniformes</taxon>
        <taxon>Xenocyprididae</taxon>
        <taxon>Xenocypridinae</taxon>
        <taxon>Xenocypridinae incertae sedis</taxon>
        <taxon>Anabarilius</taxon>
    </lineage>
</organism>
<evidence type="ECO:0000313" key="5">
    <source>
        <dbReference type="Proteomes" id="UP000281406"/>
    </source>
</evidence>
<dbReference type="PANTHER" id="PTHR47577">
    <property type="entry name" value="THAP DOMAIN-CONTAINING PROTEIN 6"/>
    <property type="match status" value="1"/>
</dbReference>
<evidence type="ECO:0000313" key="4">
    <source>
        <dbReference type="EMBL" id="ROL55585.1"/>
    </source>
</evidence>
<comment type="caution">
    <text evidence="4">The sequence shown here is derived from an EMBL/GenBank/DDBJ whole genome shotgun (WGS) entry which is preliminary data.</text>
</comment>
<evidence type="ECO:0000259" key="3">
    <source>
        <dbReference type="Pfam" id="PF21789"/>
    </source>
</evidence>
<keyword evidence="5" id="KW-1185">Reference proteome</keyword>
<reference evidence="4 5" key="1">
    <citation type="submission" date="2018-10" db="EMBL/GenBank/DDBJ databases">
        <title>Genome assembly for a Yunnan-Guizhou Plateau 3E fish, Anabarilius grahami (Regan), and its evolutionary and genetic applications.</title>
        <authorList>
            <person name="Jiang W."/>
        </authorList>
    </citation>
    <scope>NUCLEOTIDE SEQUENCE [LARGE SCALE GENOMIC DNA]</scope>
    <source>
        <strain evidence="4">AG-KIZ</strain>
        <tissue evidence="4">Muscle</tissue>
    </source>
</reference>
<dbReference type="Pfam" id="PF21789">
    <property type="entry name" value="TNP-like_RNaseH_C"/>
    <property type="match status" value="1"/>
</dbReference>
<dbReference type="Pfam" id="PF21787">
    <property type="entry name" value="TNP-like_RNaseH_N"/>
    <property type="match status" value="1"/>
</dbReference>
<feature type="domain" description="THAP9-like helix-turn-helix" evidence="1">
    <location>
        <begin position="18"/>
        <end position="100"/>
    </location>
</feature>
<feature type="domain" description="Transposable element P transposase-like RNase H" evidence="2">
    <location>
        <begin position="106"/>
        <end position="239"/>
    </location>
</feature>
<dbReference type="InterPro" id="IPR048365">
    <property type="entry name" value="TNP-like_RNaseH_N"/>
</dbReference>
<evidence type="ECO:0000259" key="1">
    <source>
        <dbReference type="Pfam" id="PF12017"/>
    </source>
</evidence>
<proteinExistence type="predicted"/>
<evidence type="ECO:0000259" key="2">
    <source>
        <dbReference type="Pfam" id="PF21787"/>
    </source>
</evidence>
<dbReference type="Pfam" id="PF12017">
    <property type="entry name" value="Tnp_P_element"/>
    <property type="match status" value="1"/>
</dbReference>